<feature type="compositionally biased region" description="Acidic residues" evidence="1">
    <location>
        <begin position="255"/>
        <end position="270"/>
    </location>
</feature>
<feature type="compositionally biased region" description="Polar residues" evidence="1">
    <location>
        <begin position="33"/>
        <end position="43"/>
    </location>
</feature>
<feature type="compositionally biased region" description="Polar residues" evidence="1">
    <location>
        <begin position="106"/>
        <end position="117"/>
    </location>
</feature>
<feature type="compositionally biased region" description="Acidic residues" evidence="1">
    <location>
        <begin position="368"/>
        <end position="381"/>
    </location>
</feature>
<feature type="region of interest" description="Disordered" evidence="1">
    <location>
        <begin position="1"/>
        <end position="157"/>
    </location>
</feature>
<reference evidence="2" key="1">
    <citation type="submission" date="2022-11" db="EMBL/GenBank/DDBJ databases">
        <authorList>
            <person name="Petersen C."/>
        </authorList>
    </citation>
    <scope>NUCLEOTIDE SEQUENCE</scope>
    <source>
        <strain evidence="2">IBT 30069</strain>
    </source>
</reference>
<feature type="region of interest" description="Disordered" evidence="1">
    <location>
        <begin position="575"/>
        <end position="654"/>
    </location>
</feature>
<feature type="compositionally biased region" description="Low complexity" evidence="1">
    <location>
        <begin position="578"/>
        <end position="591"/>
    </location>
</feature>
<evidence type="ECO:0000256" key="1">
    <source>
        <dbReference type="SAM" id="MobiDB-lite"/>
    </source>
</evidence>
<keyword evidence="3" id="KW-1185">Reference proteome</keyword>
<organism evidence="2 3">
    <name type="scientific">Penicillium angulare</name>
    <dbReference type="NCBI Taxonomy" id="116970"/>
    <lineage>
        <taxon>Eukaryota</taxon>
        <taxon>Fungi</taxon>
        <taxon>Dikarya</taxon>
        <taxon>Ascomycota</taxon>
        <taxon>Pezizomycotina</taxon>
        <taxon>Eurotiomycetes</taxon>
        <taxon>Eurotiomycetidae</taxon>
        <taxon>Eurotiales</taxon>
        <taxon>Aspergillaceae</taxon>
        <taxon>Penicillium</taxon>
    </lineage>
</organism>
<feature type="compositionally biased region" description="Basic residues" evidence="1">
    <location>
        <begin position="53"/>
        <end position="69"/>
    </location>
</feature>
<feature type="compositionally biased region" description="Basic and acidic residues" evidence="1">
    <location>
        <begin position="610"/>
        <end position="628"/>
    </location>
</feature>
<reference evidence="2" key="2">
    <citation type="journal article" date="2023" name="IMA Fungus">
        <title>Comparative genomic study of the Penicillium genus elucidates a diverse pangenome and 15 lateral gene transfer events.</title>
        <authorList>
            <person name="Petersen C."/>
            <person name="Sorensen T."/>
            <person name="Nielsen M.R."/>
            <person name="Sondergaard T.E."/>
            <person name="Sorensen J.L."/>
            <person name="Fitzpatrick D.A."/>
            <person name="Frisvad J.C."/>
            <person name="Nielsen K.L."/>
        </authorList>
    </citation>
    <scope>NUCLEOTIDE SEQUENCE</scope>
    <source>
        <strain evidence="2">IBT 30069</strain>
    </source>
</reference>
<accession>A0A9W9F3A9</accession>
<evidence type="ECO:0000313" key="2">
    <source>
        <dbReference type="EMBL" id="KAJ5092913.1"/>
    </source>
</evidence>
<evidence type="ECO:0000313" key="3">
    <source>
        <dbReference type="Proteomes" id="UP001149165"/>
    </source>
</evidence>
<feature type="region of interest" description="Disordered" evidence="1">
    <location>
        <begin position="476"/>
        <end position="536"/>
    </location>
</feature>
<feature type="region of interest" description="Disordered" evidence="1">
    <location>
        <begin position="330"/>
        <end position="443"/>
    </location>
</feature>
<name>A0A9W9F3A9_9EURO</name>
<dbReference type="Proteomes" id="UP001149165">
    <property type="component" value="Unassembled WGS sequence"/>
</dbReference>
<feature type="compositionally biased region" description="Polar residues" evidence="1">
    <location>
        <begin position="86"/>
        <end position="95"/>
    </location>
</feature>
<feature type="compositionally biased region" description="Low complexity" evidence="1">
    <location>
        <begin position="194"/>
        <end position="212"/>
    </location>
</feature>
<protein>
    <submittedName>
        <fullName evidence="2">Uncharacterized protein</fullName>
    </submittedName>
</protein>
<dbReference type="AlphaFoldDB" id="A0A9W9F3A9"/>
<feature type="region of interest" description="Disordered" evidence="1">
    <location>
        <begin position="247"/>
        <end position="312"/>
    </location>
</feature>
<comment type="caution">
    <text evidence="2">The sequence shown here is derived from an EMBL/GenBank/DDBJ whole genome shotgun (WGS) entry which is preliminary data.</text>
</comment>
<feature type="compositionally biased region" description="Low complexity" evidence="1">
    <location>
        <begin position="276"/>
        <end position="295"/>
    </location>
</feature>
<dbReference type="OrthoDB" id="5394108at2759"/>
<sequence>MRTRSQPISPGGFQSLDDKPRRRRATRSASVTEPTEPTTTDSQPKPAATNRPGRPRKGTTSKKNARKSKVAQSHAPAPEESSSAPTQQLEASTTERPLEMQDLEPSANTSHPPNGTPSRRDRLLGPRQATPIARRSRASYSDISSRRRKDAGGRVAQTLFRLPDLVDQALTAEPTTPGRRAFVAEDAATAVAFPTTPAQNQTTPTAPKTAPAGGSGANSEADATSSRSWSRWIFNSVSRRWSTIRGRIGPRNADDAEPEADEEAAADEAVEPPTTPTGTSTAVVAVEPAETPVPSGSVPRRMRKRTKSNYSYSLRPAGFSEELLTSCYSRMRTTPAKTDDDESKKRKRESSPDSIPNPPGCSYGLNDEFFEFDSDDEEWAVEEQARRDALAQENAPSAAKKQRVDDPQPKRRRHVLHQNTPRKAEDRPGYNANRRTRLYQPTDLSVIESSEFLSEGEHGPHVTQNRIDNRNTAPIVVTNPHGTFRTPGWDSSSDPIMEETPSAPPHHEAGASSPANGMFGTPGFPSSPPEIDTLSPDMRETIRRNGISKTRRRIFPFSDATDANLSYIEADMMNQEVTPSTPGPDDSTTDATGEDSTQAIDPSPLSRARNKAEQFKPKTPSRLREAHRFPSSTPTSAASAPHLKDLKSTPSLFSDPMSTDGSSYFKPAVSVNGSAAPSTTPSATPPTKPATPIEAPAISRAAITAGSAPLTSVQNISTSTSNSIVGLDFSHIGPDWLTCECPSGSLNQLLWPSPTEITEVLHPEAQTTVSLKWEQHNQEAVNCWLQQIESESS</sequence>
<feature type="compositionally biased region" description="Low complexity" evidence="1">
    <location>
        <begin position="75"/>
        <end position="85"/>
    </location>
</feature>
<feature type="compositionally biased region" description="Low complexity" evidence="1">
    <location>
        <begin position="630"/>
        <end position="641"/>
    </location>
</feature>
<gene>
    <name evidence="2" type="ORF">N7456_008774</name>
</gene>
<proteinExistence type="predicted"/>
<dbReference type="EMBL" id="JAPQKH010000006">
    <property type="protein sequence ID" value="KAJ5092913.1"/>
    <property type="molecule type" value="Genomic_DNA"/>
</dbReference>
<feature type="region of interest" description="Disordered" evidence="1">
    <location>
        <begin position="194"/>
        <end position="225"/>
    </location>
</feature>